<evidence type="ECO:0000259" key="1">
    <source>
        <dbReference type="PROSITE" id="PS51704"/>
    </source>
</evidence>
<dbReference type="PANTHER" id="PTHR46211:SF14">
    <property type="entry name" value="GLYCEROPHOSPHODIESTER PHOSPHODIESTERASE"/>
    <property type="match status" value="1"/>
</dbReference>
<sequence length="229" mass="25844">MIFWSHRGFPGIENSLSAFDHACSNAISHFETDLHVTKDQVLVLAHDPTIGRVAGVAHAISELTLKELQNFPIQQTEPWCTLDELVLSHPDVIISLDMKSEGTLAPLISWMRGRDTSNYIVGSFSHKRVIAFRKAHPHIQTALTTKEVLLIWLGLSAAVSTNLFSRKHAMVPPKIWRFTLLTKAFISRCNRMNIPIHVWTINSKEEFAVLKDLGITGVITDDFRILRND</sequence>
<accession>A0A094SRU2</accession>
<organism evidence="2">
    <name type="scientific">freshwater metagenome</name>
    <dbReference type="NCBI Taxonomy" id="449393"/>
    <lineage>
        <taxon>unclassified sequences</taxon>
        <taxon>metagenomes</taxon>
        <taxon>ecological metagenomes</taxon>
    </lineage>
</organism>
<dbReference type="AlphaFoldDB" id="A0A094SRU2"/>
<feature type="domain" description="GP-PDE" evidence="1">
    <location>
        <begin position="1"/>
        <end position="229"/>
    </location>
</feature>
<dbReference type="InterPro" id="IPR017946">
    <property type="entry name" value="PLC-like_Pdiesterase_TIM-brl"/>
</dbReference>
<protein>
    <recommendedName>
        <fullName evidence="1">GP-PDE domain-containing protein</fullName>
    </recommendedName>
</protein>
<dbReference type="SUPFAM" id="SSF51695">
    <property type="entry name" value="PLC-like phosphodiesterases"/>
    <property type="match status" value="1"/>
</dbReference>
<reference evidence="2" key="1">
    <citation type="submission" date="2014-06" db="EMBL/GenBank/DDBJ databases">
        <title>Key roles for freshwater Actinobacteria revealed by deep metagenomic sequencing.</title>
        <authorList>
            <person name="Ghai R."/>
            <person name="Mizuno C.M."/>
            <person name="Picazo A."/>
            <person name="Camacho A."/>
            <person name="Rodriguez-Valera F."/>
        </authorList>
    </citation>
    <scope>NUCLEOTIDE SEQUENCE</scope>
</reference>
<gene>
    <name evidence="2" type="ORF">GM51_1910</name>
</gene>
<dbReference type="GO" id="GO:0006629">
    <property type="term" value="P:lipid metabolic process"/>
    <property type="evidence" value="ECO:0007669"/>
    <property type="project" value="InterPro"/>
</dbReference>
<comment type="caution">
    <text evidence="2">The sequence shown here is derived from an EMBL/GenBank/DDBJ whole genome shotgun (WGS) entry which is preliminary data.</text>
</comment>
<dbReference type="InterPro" id="IPR030395">
    <property type="entry name" value="GP_PDE_dom"/>
</dbReference>
<dbReference type="Pfam" id="PF03009">
    <property type="entry name" value="GDPD"/>
    <property type="match status" value="1"/>
</dbReference>
<dbReference type="GO" id="GO:0008081">
    <property type="term" value="F:phosphoric diester hydrolase activity"/>
    <property type="evidence" value="ECO:0007669"/>
    <property type="project" value="InterPro"/>
</dbReference>
<dbReference type="PROSITE" id="PS51704">
    <property type="entry name" value="GP_PDE"/>
    <property type="match status" value="1"/>
</dbReference>
<name>A0A094SRU2_9ZZZZ</name>
<proteinExistence type="predicted"/>
<dbReference type="EMBL" id="JNSL01000006">
    <property type="protein sequence ID" value="KGA21448.1"/>
    <property type="molecule type" value="Genomic_DNA"/>
</dbReference>
<evidence type="ECO:0000313" key="2">
    <source>
        <dbReference type="EMBL" id="KGA21448.1"/>
    </source>
</evidence>
<dbReference type="PANTHER" id="PTHR46211">
    <property type="entry name" value="GLYCEROPHOSPHORYL DIESTER PHOSPHODIESTERASE"/>
    <property type="match status" value="1"/>
</dbReference>
<dbReference type="Gene3D" id="3.20.20.190">
    <property type="entry name" value="Phosphatidylinositol (PI) phosphodiesterase"/>
    <property type="match status" value="1"/>
</dbReference>